<evidence type="ECO:0000313" key="1">
    <source>
        <dbReference type="EMBL" id="OXC74469.1"/>
    </source>
</evidence>
<sequence length="55" mass="6373">MPASWSIRYPSNVAGECFFKAFMLSPIFGRKDFQSTSMDFSLYSYVDQIILKTLH</sequence>
<gene>
    <name evidence="1" type="ORF">BSU04_31650</name>
</gene>
<dbReference type="Proteomes" id="UP000214720">
    <property type="component" value="Unassembled WGS sequence"/>
</dbReference>
<dbReference type="AlphaFoldDB" id="A0A226WUE0"/>
<accession>A0A226WUE0</accession>
<name>A0A226WUE0_CABSO</name>
<proteinExistence type="predicted"/>
<organism evidence="1 2">
    <name type="scientific">Caballeronia sordidicola</name>
    <name type="common">Burkholderia sordidicola</name>
    <dbReference type="NCBI Taxonomy" id="196367"/>
    <lineage>
        <taxon>Bacteria</taxon>
        <taxon>Pseudomonadati</taxon>
        <taxon>Pseudomonadota</taxon>
        <taxon>Betaproteobacteria</taxon>
        <taxon>Burkholderiales</taxon>
        <taxon>Burkholderiaceae</taxon>
        <taxon>Caballeronia</taxon>
    </lineage>
</organism>
<reference evidence="2" key="1">
    <citation type="submission" date="2017-01" db="EMBL/GenBank/DDBJ databases">
        <title>Genome Analysis of Deinococcus marmoris KOPRI26562.</title>
        <authorList>
            <person name="Kim J.H."/>
            <person name="Oh H.-M."/>
        </authorList>
    </citation>
    <scope>NUCLEOTIDE SEQUENCE [LARGE SCALE GENOMIC DNA]</scope>
    <source>
        <strain evidence="2">PAMC 26633</strain>
    </source>
</reference>
<comment type="caution">
    <text evidence="1">The sequence shown here is derived from an EMBL/GenBank/DDBJ whole genome shotgun (WGS) entry which is preliminary data.</text>
</comment>
<protein>
    <submittedName>
        <fullName evidence="1">Uncharacterized protein</fullName>
    </submittedName>
</protein>
<evidence type="ECO:0000313" key="2">
    <source>
        <dbReference type="Proteomes" id="UP000214720"/>
    </source>
</evidence>
<dbReference type="EMBL" id="MTHB01000210">
    <property type="protein sequence ID" value="OXC74469.1"/>
    <property type="molecule type" value="Genomic_DNA"/>
</dbReference>